<sequence length="73" mass="8404">MILSIFTALFFYYTLSMIITIFLPVESELIWYFLPLNLTIQLPVVGLLLFLACMGTAISVLIIKQQYLVQKDN</sequence>
<dbReference type="InterPro" id="IPR009914">
    <property type="entry name" value="DPM2"/>
</dbReference>
<comment type="subcellular location">
    <subcellularLocation>
        <location evidence="5">Endoplasmic reticulum membrane</location>
        <topology evidence="5">Multi-pass membrane protein</topology>
    </subcellularLocation>
    <subcellularLocation>
        <location evidence="1">Membrane</location>
        <topology evidence="1">Multi-pass membrane protein</topology>
    </subcellularLocation>
</comment>
<keyword evidence="5" id="KW-0256">Endoplasmic reticulum</keyword>
<proteinExistence type="inferred from homology"/>
<accession>A0AAV0AWW1</accession>
<keyword evidence="2 5" id="KW-0812">Transmembrane</keyword>
<organism evidence="6 7">
    <name type="scientific">Phakopsora pachyrhizi</name>
    <name type="common">Asian soybean rust disease fungus</name>
    <dbReference type="NCBI Taxonomy" id="170000"/>
    <lineage>
        <taxon>Eukaryota</taxon>
        <taxon>Fungi</taxon>
        <taxon>Dikarya</taxon>
        <taxon>Basidiomycota</taxon>
        <taxon>Pucciniomycotina</taxon>
        <taxon>Pucciniomycetes</taxon>
        <taxon>Pucciniales</taxon>
        <taxon>Phakopsoraceae</taxon>
        <taxon>Phakopsora</taxon>
    </lineage>
</organism>
<gene>
    <name evidence="6" type="ORF">PPACK8108_LOCUS8631</name>
</gene>
<dbReference type="GO" id="GO:0005789">
    <property type="term" value="C:endoplasmic reticulum membrane"/>
    <property type="evidence" value="ECO:0007669"/>
    <property type="project" value="UniProtKB-SubCell"/>
</dbReference>
<evidence type="ECO:0000256" key="3">
    <source>
        <dbReference type="ARBA" id="ARBA00022989"/>
    </source>
</evidence>
<feature type="transmembrane region" description="Helical" evidence="5">
    <location>
        <begin position="40"/>
        <end position="63"/>
    </location>
</feature>
<comment type="similarity">
    <text evidence="5">Belongs to the DPM2 family.</text>
</comment>
<dbReference type="GO" id="GO:0180047">
    <property type="term" value="P:dolichol phosphate mannose biosynthetic process"/>
    <property type="evidence" value="ECO:0007669"/>
    <property type="project" value="InterPro"/>
</dbReference>
<comment type="subunit">
    <text evidence="5">Component of the dolichol-phosphate mannose (DPM) synthase complex.</text>
</comment>
<keyword evidence="7" id="KW-1185">Reference proteome</keyword>
<feature type="transmembrane region" description="Helical" evidence="5">
    <location>
        <begin position="12"/>
        <end position="34"/>
    </location>
</feature>
<comment type="pathway">
    <text evidence="5">Protein modification; protein glycosylation.</text>
</comment>
<keyword evidence="4 5" id="KW-0472">Membrane</keyword>
<evidence type="ECO:0000256" key="1">
    <source>
        <dbReference type="ARBA" id="ARBA00004141"/>
    </source>
</evidence>
<dbReference type="EMBL" id="CALTRL010001791">
    <property type="protein sequence ID" value="CAH7673745.1"/>
    <property type="molecule type" value="Genomic_DNA"/>
</dbReference>
<dbReference type="GO" id="GO:0030234">
    <property type="term" value="F:enzyme regulator activity"/>
    <property type="evidence" value="ECO:0007669"/>
    <property type="project" value="UniProtKB-UniRule"/>
</dbReference>
<reference evidence="6" key="1">
    <citation type="submission" date="2022-06" db="EMBL/GenBank/DDBJ databases">
        <authorList>
            <consortium name="SYNGENTA / RWTH Aachen University"/>
        </authorList>
    </citation>
    <scope>NUCLEOTIDE SEQUENCE</scope>
</reference>
<evidence type="ECO:0000256" key="2">
    <source>
        <dbReference type="ARBA" id="ARBA00022692"/>
    </source>
</evidence>
<dbReference type="Proteomes" id="UP001153365">
    <property type="component" value="Unassembled WGS sequence"/>
</dbReference>
<protein>
    <recommendedName>
        <fullName evidence="5">Dolichol phosphate-mannose biosynthesis regulatory protein</fullName>
    </recommendedName>
</protein>
<name>A0AAV0AWW1_PHAPC</name>
<evidence type="ECO:0000256" key="5">
    <source>
        <dbReference type="RuleBase" id="RU365084"/>
    </source>
</evidence>
<keyword evidence="3 5" id="KW-1133">Transmembrane helix</keyword>
<comment type="caution">
    <text evidence="6">The sequence shown here is derived from an EMBL/GenBank/DDBJ whole genome shotgun (WGS) entry which is preliminary data.</text>
</comment>
<dbReference type="AlphaFoldDB" id="A0AAV0AWW1"/>
<evidence type="ECO:0000256" key="4">
    <source>
        <dbReference type="ARBA" id="ARBA00023136"/>
    </source>
</evidence>
<evidence type="ECO:0000313" key="7">
    <source>
        <dbReference type="Proteomes" id="UP001153365"/>
    </source>
</evidence>
<evidence type="ECO:0000313" key="6">
    <source>
        <dbReference type="EMBL" id="CAH7673745.1"/>
    </source>
</evidence>
<dbReference type="Pfam" id="PF07297">
    <property type="entry name" value="DPM2"/>
    <property type="match status" value="1"/>
</dbReference>
<comment type="function">
    <text evidence="5">Regulatory subunit of the dolichol-phosphate mannose (DPM) synthase complex; essential for the ER localization.</text>
</comment>